<dbReference type="EMBL" id="JANFAV010000009">
    <property type="protein sequence ID" value="MCW6535790.1"/>
    <property type="molecule type" value="Genomic_DNA"/>
</dbReference>
<name>A0AA42CQL1_9SPHN</name>
<dbReference type="InterPro" id="IPR009057">
    <property type="entry name" value="Homeodomain-like_sf"/>
</dbReference>
<dbReference type="InterPro" id="IPR011075">
    <property type="entry name" value="TetR_C"/>
</dbReference>
<evidence type="ECO:0000256" key="3">
    <source>
        <dbReference type="ARBA" id="ARBA00023163"/>
    </source>
</evidence>
<evidence type="ECO:0000313" key="7">
    <source>
        <dbReference type="Proteomes" id="UP001165565"/>
    </source>
</evidence>
<protein>
    <submittedName>
        <fullName evidence="6">TetR/AcrR family transcriptional regulator</fullName>
    </submittedName>
</protein>
<evidence type="ECO:0000313" key="6">
    <source>
        <dbReference type="EMBL" id="MCW6535790.1"/>
    </source>
</evidence>
<dbReference type="Pfam" id="PF16925">
    <property type="entry name" value="TetR_C_13"/>
    <property type="match status" value="1"/>
</dbReference>
<reference evidence="6" key="1">
    <citation type="submission" date="2022-06" db="EMBL/GenBank/DDBJ databases">
        <title>Sphingomonas sp. nov. isolated from rhizosphere soil of tomato.</title>
        <authorList>
            <person name="Dong H."/>
            <person name="Gao R."/>
        </authorList>
    </citation>
    <scope>NUCLEOTIDE SEQUENCE</scope>
    <source>
        <strain evidence="6">MMSM24</strain>
    </source>
</reference>
<evidence type="ECO:0000256" key="2">
    <source>
        <dbReference type="ARBA" id="ARBA00023125"/>
    </source>
</evidence>
<dbReference type="RefSeq" id="WP_265269300.1">
    <property type="nucleotide sequence ID" value="NZ_JANFAU010000014.1"/>
</dbReference>
<dbReference type="Pfam" id="PF00440">
    <property type="entry name" value="TetR_N"/>
    <property type="match status" value="1"/>
</dbReference>
<dbReference type="Gene3D" id="1.10.10.60">
    <property type="entry name" value="Homeodomain-like"/>
    <property type="match status" value="1"/>
</dbReference>
<keyword evidence="1" id="KW-0805">Transcription regulation</keyword>
<comment type="caution">
    <text evidence="6">The sequence shown here is derived from an EMBL/GenBank/DDBJ whole genome shotgun (WGS) entry which is preliminary data.</text>
</comment>
<evidence type="ECO:0000256" key="1">
    <source>
        <dbReference type="ARBA" id="ARBA00023015"/>
    </source>
</evidence>
<evidence type="ECO:0000259" key="5">
    <source>
        <dbReference type="PROSITE" id="PS50977"/>
    </source>
</evidence>
<feature type="domain" description="HTH tetR-type" evidence="5">
    <location>
        <begin position="6"/>
        <end position="66"/>
    </location>
</feature>
<dbReference type="SUPFAM" id="SSF48498">
    <property type="entry name" value="Tetracyclin repressor-like, C-terminal domain"/>
    <property type="match status" value="1"/>
</dbReference>
<dbReference type="PROSITE" id="PS50977">
    <property type="entry name" value="HTH_TETR_2"/>
    <property type="match status" value="1"/>
</dbReference>
<keyword evidence="2 4" id="KW-0238">DNA-binding</keyword>
<keyword evidence="7" id="KW-1185">Reference proteome</keyword>
<evidence type="ECO:0000256" key="4">
    <source>
        <dbReference type="PROSITE-ProRule" id="PRU00335"/>
    </source>
</evidence>
<accession>A0AA42CQL1</accession>
<dbReference type="Proteomes" id="UP001165565">
    <property type="component" value="Unassembled WGS sequence"/>
</dbReference>
<dbReference type="SUPFAM" id="SSF46689">
    <property type="entry name" value="Homeodomain-like"/>
    <property type="match status" value="1"/>
</dbReference>
<feature type="DNA-binding region" description="H-T-H motif" evidence="4">
    <location>
        <begin position="29"/>
        <end position="48"/>
    </location>
</feature>
<dbReference type="GO" id="GO:0003677">
    <property type="term" value="F:DNA binding"/>
    <property type="evidence" value="ECO:0007669"/>
    <property type="project" value="UniProtKB-UniRule"/>
</dbReference>
<dbReference type="PANTHER" id="PTHR47506">
    <property type="entry name" value="TRANSCRIPTIONAL REGULATORY PROTEIN"/>
    <property type="match status" value="1"/>
</dbReference>
<dbReference type="PANTHER" id="PTHR47506:SF1">
    <property type="entry name" value="HTH-TYPE TRANSCRIPTIONAL REGULATOR YJDC"/>
    <property type="match status" value="1"/>
</dbReference>
<proteinExistence type="predicted"/>
<dbReference type="AlphaFoldDB" id="A0AA42CQL1"/>
<dbReference type="Gene3D" id="1.10.357.10">
    <property type="entry name" value="Tetracycline Repressor, domain 2"/>
    <property type="match status" value="1"/>
</dbReference>
<dbReference type="InterPro" id="IPR001647">
    <property type="entry name" value="HTH_TetR"/>
</dbReference>
<dbReference type="InterPro" id="IPR036271">
    <property type="entry name" value="Tet_transcr_reg_TetR-rel_C_sf"/>
</dbReference>
<gene>
    <name evidence="6" type="ORF">NEE01_13480</name>
</gene>
<sequence length="190" mass="20130">MARPIAYDRARVIELAALQFWEDGFGDCNVDDLTRRAGVNRHSLYAAFGGKAGLYLDALDFYVATIAAPYLAILEGGDDLDDLAHFFATVARDGFDARGCLVTNSVVELGRSDAKVAAIVDRYYARYVAAFAGLVARAQVGGSIRADLDPDAVAGWLLVTTQGVSVAARLGAPGPDVAEIVRQALAPQHG</sequence>
<organism evidence="6 7">
    <name type="scientific">Sphingomonas lycopersici</name>
    <dbReference type="NCBI Taxonomy" id="2951807"/>
    <lineage>
        <taxon>Bacteria</taxon>
        <taxon>Pseudomonadati</taxon>
        <taxon>Pseudomonadota</taxon>
        <taxon>Alphaproteobacteria</taxon>
        <taxon>Sphingomonadales</taxon>
        <taxon>Sphingomonadaceae</taxon>
        <taxon>Sphingomonas</taxon>
    </lineage>
</organism>
<keyword evidence="3" id="KW-0804">Transcription</keyword>